<protein>
    <submittedName>
        <fullName evidence="2">Uncharacterized protein</fullName>
    </submittedName>
</protein>
<evidence type="ECO:0000256" key="1">
    <source>
        <dbReference type="SAM" id="MobiDB-lite"/>
    </source>
</evidence>
<sequence length="163" mass="16635">MLTALPAGPVSALTPSPASAPPSSAAGAEPVEASEEEAAVKAEQLGVPVEVAALRGESSDVFVIPDGQLEAREYLRPIRTRISGAWKPIDTTLATTGDGMVAPKAATVGLTFSGGGEKPLVQLTQAGRRLALSWPGPLPAPRLEGDTATYPDALPGVDLRMTA</sequence>
<feature type="region of interest" description="Disordered" evidence="1">
    <location>
        <begin position="1"/>
        <end position="39"/>
    </location>
</feature>
<keyword evidence="3" id="KW-1185">Reference proteome</keyword>
<feature type="compositionally biased region" description="Low complexity" evidence="1">
    <location>
        <begin position="9"/>
        <end position="31"/>
    </location>
</feature>
<organism evidence="2 3">
    <name type="scientific">Nonomuraea angiospora</name>
    <dbReference type="NCBI Taxonomy" id="46172"/>
    <lineage>
        <taxon>Bacteria</taxon>
        <taxon>Bacillati</taxon>
        <taxon>Actinomycetota</taxon>
        <taxon>Actinomycetes</taxon>
        <taxon>Streptosporangiales</taxon>
        <taxon>Streptosporangiaceae</taxon>
        <taxon>Nonomuraea</taxon>
    </lineage>
</organism>
<reference evidence="2 3" key="1">
    <citation type="submission" date="2020-10" db="EMBL/GenBank/DDBJ databases">
        <title>Sequencing the genomes of 1000 actinobacteria strains.</title>
        <authorList>
            <person name="Klenk H.-P."/>
        </authorList>
    </citation>
    <scope>NUCLEOTIDE SEQUENCE [LARGE SCALE GENOMIC DNA]</scope>
    <source>
        <strain evidence="2 3">DSM 43173</strain>
    </source>
</reference>
<proteinExistence type="predicted"/>
<gene>
    <name evidence="2" type="ORF">H4W80_002043</name>
</gene>
<dbReference type="RefSeq" id="WP_192784829.1">
    <property type="nucleotide sequence ID" value="NZ_JADBEK010000001.1"/>
</dbReference>
<comment type="caution">
    <text evidence="2">The sequence shown here is derived from an EMBL/GenBank/DDBJ whole genome shotgun (WGS) entry which is preliminary data.</text>
</comment>
<evidence type="ECO:0000313" key="3">
    <source>
        <dbReference type="Proteomes" id="UP000633509"/>
    </source>
</evidence>
<name>A0ABR9LTU5_9ACTN</name>
<dbReference type="EMBL" id="JADBEK010000001">
    <property type="protein sequence ID" value="MBE1583785.1"/>
    <property type="molecule type" value="Genomic_DNA"/>
</dbReference>
<evidence type="ECO:0000313" key="2">
    <source>
        <dbReference type="EMBL" id="MBE1583785.1"/>
    </source>
</evidence>
<accession>A0ABR9LTU5</accession>
<dbReference type="Proteomes" id="UP000633509">
    <property type="component" value="Unassembled WGS sequence"/>
</dbReference>